<feature type="region of interest" description="Disordered" evidence="1">
    <location>
        <begin position="82"/>
        <end position="108"/>
    </location>
</feature>
<dbReference type="EMBL" id="BTRK01000004">
    <property type="protein sequence ID" value="GMR47462.1"/>
    <property type="molecule type" value="Genomic_DNA"/>
</dbReference>
<organism evidence="3 4">
    <name type="scientific">Pristionchus mayeri</name>
    <dbReference type="NCBI Taxonomy" id="1317129"/>
    <lineage>
        <taxon>Eukaryota</taxon>
        <taxon>Metazoa</taxon>
        <taxon>Ecdysozoa</taxon>
        <taxon>Nematoda</taxon>
        <taxon>Chromadorea</taxon>
        <taxon>Rhabditida</taxon>
        <taxon>Rhabditina</taxon>
        <taxon>Diplogasteromorpha</taxon>
        <taxon>Diplogasteroidea</taxon>
        <taxon>Neodiplogasteridae</taxon>
        <taxon>Pristionchus</taxon>
    </lineage>
</organism>
<keyword evidence="2" id="KW-1133">Transmembrane helix</keyword>
<name>A0AAN5CN38_9BILA</name>
<proteinExistence type="predicted"/>
<feature type="region of interest" description="Disordered" evidence="1">
    <location>
        <begin position="136"/>
        <end position="160"/>
    </location>
</feature>
<evidence type="ECO:0000256" key="2">
    <source>
        <dbReference type="SAM" id="Phobius"/>
    </source>
</evidence>
<evidence type="ECO:0000313" key="4">
    <source>
        <dbReference type="Proteomes" id="UP001328107"/>
    </source>
</evidence>
<dbReference type="PANTHER" id="PTHR36514:SF3">
    <property type="entry name" value="ASCARIS SUUM EPICUTICLIN PROTEIN RELATED"/>
    <property type="match status" value="1"/>
</dbReference>
<dbReference type="PANTHER" id="PTHR36514">
    <property type="entry name" value="PROTEIN CBG00436"/>
    <property type="match status" value="1"/>
</dbReference>
<evidence type="ECO:0000313" key="3">
    <source>
        <dbReference type="EMBL" id="GMR47462.1"/>
    </source>
</evidence>
<comment type="caution">
    <text evidence="3">The sequence shown here is derived from an EMBL/GenBank/DDBJ whole genome shotgun (WGS) entry which is preliminary data.</text>
</comment>
<protein>
    <submittedName>
        <fullName evidence="3">Uncharacterized protein</fullName>
    </submittedName>
</protein>
<feature type="region of interest" description="Disordered" evidence="1">
    <location>
        <begin position="187"/>
        <end position="219"/>
    </location>
</feature>
<keyword evidence="2" id="KW-0472">Membrane</keyword>
<keyword evidence="4" id="KW-1185">Reference proteome</keyword>
<accession>A0AAN5CN38</accession>
<feature type="transmembrane region" description="Helical" evidence="2">
    <location>
        <begin position="17"/>
        <end position="36"/>
    </location>
</feature>
<dbReference type="AlphaFoldDB" id="A0AAN5CN38"/>
<gene>
    <name evidence="3" type="ORF">PMAYCL1PPCAC_17657</name>
</gene>
<feature type="non-terminal residue" evidence="3">
    <location>
        <position position="1"/>
    </location>
</feature>
<evidence type="ECO:0000256" key="1">
    <source>
        <dbReference type="SAM" id="MobiDB-lite"/>
    </source>
</evidence>
<keyword evidence="2" id="KW-0812">Transmembrane</keyword>
<dbReference type="Proteomes" id="UP001328107">
    <property type="component" value="Unassembled WGS sequence"/>
</dbReference>
<sequence length="250" mass="26041">IKGGRLLLHPAQGSTPFLAMKFTLLILALATALFALPTKRQAQNSYGDEPQTPAPAAYNQAVSAAPEYASTAVVQEPATASAAVESSGYRHKRQAQNSYGDEPQTPAPAAYNQAVSAAPEYAPAAVAQEPVTASAAVESSGYRHKRQAQNSYGDEPQTPAPATYNQAVSAAPEYAPTEVAQEAATASAAVESSGYRHRRQTQNSYGDEPQTPGPATYNQAVSAAPEYSAAQVSQEVVTAAAAVESSGYRH</sequence>
<reference evidence="4" key="1">
    <citation type="submission" date="2022-10" db="EMBL/GenBank/DDBJ databases">
        <title>Genome assembly of Pristionchus species.</title>
        <authorList>
            <person name="Yoshida K."/>
            <person name="Sommer R.J."/>
        </authorList>
    </citation>
    <scope>NUCLEOTIDE SEQUENCE [LARGE SCALE GENOMIC DNA]</scope>
    <source>
        <strain evidence="4">RS5460</strain>
    </source>
</reference>